<reference evidence="1 2" key="1">
    <citation type="submission" date="2021-01" db="EMBL/GenBank/DDBJ databases">
        <title>Whole genome shotgun sequence of Actinoplanes couchii NBRC 106145.</title>
        <authorList>
            <person name="Komaki H."/>
            <person name="Tamura T."/>
        </authorList>
    </citation>
    <scope>NUCLEOTIDE SEQUENCE [LARGE SCALE GENOMIC DNA]</scope>
    <source>
        <strain evidence="1 2">NBRC 106145</strain>
    </source>
</reference>
<keyword evidence="2" id="KW-1185">Reference proteome</keyword>
<evidence type="ECO:0000313" key="1">
    <source>
        <dbReference type="EMBL" id="GID60261.1"/>
    </source>
</evidence>
<sequence>MRGRGGAVHDVPAGATAFAHRDSEVRAPYTSSVLKSAWANVRPLVSGSYLNLATEHPDDDVYPGATGTRLAELRAAVDPDGLFR</sequence>
<dbReference type="EMBL" id="BOMG01000105">
    <property type="protein sequence ID" value="GID60261.1"/>
    <property type="molecule type" value="Genomic_DNA"/>
</dbReference>
<name>A0ABQ3XP44_9ACTN</name>
<dbReference type="Gene3D" id="3.40.462.20">
    <property type="match status" value="1"/>
</dbReference>
<gene>
    <name evidence="1" type="ORF">Aco03nite_086650</name>
</gene>
<proteinExistence type="predicted"/>
<dbReference type="Proteomes" id="UP000612282">
    <property type="component" value="Unassembled WGS sequence"/>
</dbReference>
<organism evidence="1 2">
    <name type="scientific">Actinoplanes couchii</name>
    <dbReference type="NCBI Taxonomy" id="403638"/>
    <lineage>
        <taxon>Bacteria</taxon>
        <taxon>Bacillati</taxon>
        <taxon>Actinomycetota</taxon>
        <taxon>Actinomycetes</taxon>
        <taxon>Micromonosporales</taxon>
        <taxon>Micromonosporaceae</taxon>
        <taxon>Actinoplanes</taxon>
    </lineage>
</organism>
<accession>A0ABQ3XP44</accession>
<protein>
    <submittedName>
        <fullName evidence="1">Uncharacterized protein</fullName>
    </submittedName>
</protein>
<comment type="caution">
    <text evidence="1">The sequence shown here is derived from an EMBL/GenBank/DDBJ whole genome shotgun (WGS) entry which is preliminary data.</text>
</comment>
<evidence type="ECO:0000313" key="2">
    <source>
        <dbReference type="Proteomes" id="UP000612282"/>
    </source>
</evidence>